<evidence type="ECO:0000256" key="7">
    <source>
        <dbReference type="ARBA" id="ARBA00023136"/>
    </source>
</evidence>
<dbReference type="AlphaFoldDB" id="A0A6P8H0Z8"/>
<proteinExistence type="inferred from homology"/>
<dbReference type="PANTHER" id="PTHR24225">
    <property type="entry name" value="CHEMOTACTIC RECEPTOR"/>
    <property type="match status" value="1"/>
</dbReference>
<dbReference type="GO" id="GO:0005886">
    <property type="term" value="C:plasma membrane"/>
    <property type="evidence" value="ECO:0007669"/>
    <property type="project" value="UniProtKB-SubCell"/>
</dbReference>
<dbReference type="Pfam" id="PF00001">
    <property type="entry name" value="7tm_1"/>
    <property type="match status" value="1"/>
</dbReference>
<keyword evidence="7 13" id="KW-0472">Membrane</keyword>
<keyword evidence="8" id="KW-0675">Receptor</keyword>
<dbReference type="OrthoDB" id="5980579at2759"/>
<feature type="transmembrane region" description="Helical" evidence="13">
    <location>
        <begin position="109"/>
        <end position="133"/>
    </location>
</feature>
<dbReference type="Proteomes" id="UP000515152">
    <property type="component" value="Chromosome 18"/>
</dbReference>
<protein>
    <submittedName>
        <fullName evidence="16">Leukotriene B4 receptor 1-like</fullName>
    </submittedName>
</protein>
<dbReference type="InterPro" id="IPR017452">
    <property type="entry name" value="GPCR_Rhodpsn_7TM"/>
</dbReference>
<dbReference type="PRINTS" id="PR01476">
    <property type="entry name" value="LTBRECEPTOR"/>
</dbReference>
<keyword evidence="6" id="KW-0297">G-protein coupled receptor</keyword>
<sequence length="433" mass="47347">MSGAILHTSASGKMALNNTATILIQITPSSLHPFLSSSSPPLTFINGTASLSPGPMVVPGNQSIVSSAGATVTGALILGLVFLLGVPGNLFVIWSVLARARRRSVTTLLILHLACADGLLMALTAFFVVYLVRRDWEFGAVLCKMLFYLCCANMYASIALITFMSLHRLLAVTRPQSAWALASRGTVLRMLAGVWLVVLGLSVPVLVYRQEVEYQKPGGGVRRVCEPVHRPGDAVLQYGMETVLGFLLPYSVIVGSYVCILRRIQKTRFRRRIRSEKLILAIVITFCIFWLPYHVVNMVQVAAALAADGSPIKKRLDQLWRSGRTVTSTLAFISSSVNPLLYTFAGKSYMRREGLGFMARLFEATGRLEASRKSRQNSQDSRDKAKKMTKGGEVMEEDEGDGEEGTELRESESTTSAHASTQNRITGHQSNGK</sequence>
<evidence type="ECO:0000256" key="9">
    <source>
        <dbReference type="ARBA" id="ARBA00023180"/>
    </source>
</evidence>
<keyword evidence="2" id="KW-1003">Cell membrane</keyword>
<dbReference type="GeneID" id="105898401"/>
<dbReference type="GO" id="GO:0004974">
    <property type="term" value="F:leukotriene receptor activity"/>
    <property type="evidence" value="ECO:0007669"/>
    <property type="project" value="InterPro"/>
</dbReference>
<evidence type="ECO:0000256" key="8">
    <source>
        <dbReference type="ARBA" id="ARBA00023170"/>
    </source>
</evidence>
<feature type="transmembrane region" description="Helical" evidence="13">
    <location>
        <begin position="326"/>
        <end position="345"/>
    </location>
</feature>
<feature type="transmembrane region" description="Helical" evidence="13">
    <location>
        <begin position="75"/>
        <end position="97"/>
    </location>
</feature>
<evidence type="ECO:0000256" key="2">
    <source>
        <dbReference type="ARBA" id="ARBA00022475"/>
    </source>
</evidence>
<feature type="transmembrane region" description="Helical" evidence="13">
    <location>
        <begin position="243"/>
        <end position="260"/>
    </location>
</feature>
<feature type="transmembrane region" description="Helical" evidence="13">
    <location>
        <begin position="187"/>
        <end position="208"/>
    </location>
</feature>
<feature type="compositionally biased region" description="Acidic residues" evidence="12">
    <location>
        <begin position="394"/>
        <end position="405"/>
    </location>
</feature>
<dbReference type="GO" id="GO:0007204">
    <property type="term" value="P:positive regulation of cytosolic calcium ion concentration"/>
    <property type="evidence" value="ECO:0007669"/>
    <property type="project" value="TreeGrafter"/>
</dbReference>
<keyword evidence="5 13" id="KW-1133">Transmembrane helix</keyword>
<feature type="transmembrane region" description="Helical" evidence="13">
    <location>
        <begin position="145"/>
        <end position="166"/>
    </location>
</feature>
<evidence type="ECO:0000256" key="4">
    <source>
        <dbReference type="ARBA" id="ARBA00022692"/>
    </source>
</evidence>
<dbReference type="PROSITE" id="PS50262">
    <property type="entry name" value="G_PROTEIN_RECEP_F1_2"/>
    <property type="match status" value="1"/>
</dbReference>
<dbReference type="Gene3D" id="1.20.1070.10">
    <property type="entry name" value="Rhodopsin 7-helix transmembrane proteins"/>
    <property type="match status" value="1"/>
</dbReference>
<dbReference type="GO" id="GO:0006954">
    <property type="term" value="P:inflammatory response"/>
    <property type="evidence" value="ECO:0007669"/>
    <property type="project" value="TreeGrafter"/>
</dbReference>
<keyword evidence="9" id="KW-0325">Glycoprotein</keyword>
<keyword evidence="3" id="KW-0597">Phosphoprotein</keyword>
<evidence type="ECO:0000256" key="11">
    <source>
        <dbReference type="ARBA" id="ARBA00025736"/>
    </source>
</evidence>
<dbReference type="InterPro" id="IPR000276">
    <property type="entry name" value="GPCR_Rhodpsn"/>
</dbReference>
<evidence type="ECO:0000256" key="1">
    <source>
        <dbReference type="ARBA" id="ARBA00004651"/>
    </source>
</evidence>
<evidence type="ECO:0000313" key="16">
    <source>
        <dbReference type="RefSeq" id="XP_031440775.1"/>
    </source>
</evidence>
<evidence type="ECO:0000256" key="6">
    <source>
        <dbReference type="ARBA" id="ARBA00023040"/>
    </source>
</evidence>
<evidence type="ECO:0000256" key="13">
    <source>
        <dbReference type="SAM" id="Phobius"/>
    </source>
</evidence>
<dbReference type="SUPFAM" id="SSF81321">
    <property type="entry name" value="Family A G protein-coupled receptor-like"/>
    <property type="match status" value="1"/>
</dbReference>
<dbReference type="PANTHER" id="PTHR24225:SF72">
    <property type="entry name" value="G-PROTEIN COUPLED RECEPTORS FAMILY 1 PROFILE DOMAIN-CONTAINING PROTEIN-RELATED"/>
    <property type="match status" value="1"/>
</dbReference>
<evidence type="ECO:0000256" key="5">
    <source>
        <dbReference type="ARBA" id="ARBA00022989"/>
    </source>
</evidence>
<dbReference type="InterPro" id="IPR000826">
    <property type="entry name" value="Formyl_rcpt-rel"/>
</dbReference>
<feature type="compositionally biased region" description="Polar residues" evidence="12">
    <location>
        <begin position="422"/>
        <end position="433"/>
    </location>
</feature>
<evidence type="ECO:0000313" key="15">
    <source>
        <dbReference type="Proteomes" id="UP000515152"/>
    </source>
</evidence>
<dbReference type="GO" id="GO:0004875">
    <property type="term" value="F:complement receptor activity"/>
    <property type="evidence" value="ECO:0007669"/>
    <property type="project" value="TreeGrafter"/>
</dbReference>
<reference evidence="16" key="1">
    <citation type="submission" date="2025-08" db="UniProtKB">
        <authorList>
            <consortium name="RefSeq"/>
        </authorList>
    </citation>
    <scope>IDENTIFICATION</scope>
</reference>
<evidence type="ECO:0000259" key="14">
    <source>
        <dbReference type="PROSITE" id="PS50262"/>
    </source>
</evidence>
<evidence type="ECO:0000256" key="10">
    <source>
        <dbReference type="ARBA" id="ARBA00023224"/>
    </source>
</evidence>
<dbReference type="RefSeq" id="XP_031440775.1">
    <property type="nucleotide sequence ID" value="XM_031584915.2"/>
</dbReference>
<feature type="domain" description="G-protein coupled receptors family 1 profile" evidence="14">
    <location>
        <begin position="88"/>
        <end position="342"/>
    </location>
</feature>
<dbReference type="FunFam" id="1.20.1070.10:FF:000109">
    <property type="entry name" value="Leukotriene B4 receptor"/>
    <property type="match status" value="1"/>
</dbReference>
<organism evidence="15 16">
    <name type="scientific">Clupea harengus</name>
    <name type="common">Atlantic herring</name>
    <dbReference type="NCBI Taxonomy" id="7950"/>
    <lineage>
        <taxon>Eukaryota</taxon>
        <taxon>Metazoa</taxon>
        <taxon>Chordata</taxon>
        <taxon>Craniata</taxon>
        <taxon>Vertebrata</taxon>
        <taxon>Euteleostomi</taxon>
        <taxon>Actinopterygii</taxon>
        <taxon>Neopterygii</taxon>
        <taxon>Teleostei</taxon>
        <taxon>Clupei</taxon>
        <taxon>Clupeiformes</taxon>
        <taxon>Clupeoidei</taxon>
        <taxon>Clupeidae</taxon>
        <taxon>Clupea</taxon>
    </lineage>
</organism>
<keyword evidence="4 13" id="KW-0812">Transmembrane</keyword>
<feature type="transmembrane region" description="Helical" evidence="13">
    <location>
        <begin position="280"/>
        <end position="306"/>
    </location>
</feature>
<keyword evidence="15" id="KW-1185">Reference proteome</keyword>
<dbReference type="GO" id="GO:0007200">
    <property type="term" value="P:phospholipase C-activating G protein-coupled receptor signaling pathway"/>
    <property type="evidence" value="ECO:0007669"/>
    <property type="project" value="TreeGrafter"/>
</dbReference>
<dbReference type="GO" id="GO:0009986">
    <property type="term" value="C:cell surface"/>
    <property type="evidence" value="ECO:0007669"/>
    <property type="project" value="Ensembl"/>
</dbReference>
<accession>A0A6P8H0Z8</accession>
<dbReference type="GO" id="GO:1905523">
    <property type="term" value="P:positive regulation of macrophage migration"/>
    <property type="evidence" value="ECO:0007669"/>
    <property type="project" value="Ensembl"/>
</dbReference>
<evidence type="ECO:0000256" key="3">
    <source>
        <dbReference type="ARBA" id="ARBA00022553"/>
    </source>
</evidence>
<feature type="region of interest" description="Disordered" evidence="12">
    <location>
        <begin position="368"/>
        <end position="433"/>
    </location>
</feature>
<keyword evidence="10" id="KW-0807">Transducer</keyword>
<dbReference type="PRINTS" id="PR00237">
    <property type="entry name" value="GPCRRHODOPSN"/>
</dbReference>
<evidence type="ECO:0000256" key="12">
    <source>
        <dbReference type="SAM" id="MobiDB-lite"/>
    </source>
</evidence>
<comment type="subcellular location">
    <subcellularLocation>
        <location evidence="1">Cell membrane</location>
        <topology evidence="1">Multi-pass membrane protein</topology>
    </subcellularLocation>
</comment>
<name>A0A6P8H0Z8_CLUHA</name>
<dbReference type="InterPro" id="IPR003981">
    <property type="entry name" value="Leukotriene_B4_rcpt"/>
</dbReference>
<dbReference type="KEGG" id="char:105898401"/>
<gene>
    <name evidence="16" type="primary">LOC105898401</name>
</gene>
<comment type="similarity">
    <text evidence="11">Belongs to the chemokine-like receptor (CMKLR) family.</text>
</comment>